<dbReference type="InterPro" id="IPR002937">
    <property type="entry name" value="Amino_oxidase"/>
</dbReference>
<dbReference type="GO" id="GO:0016491">
    <property type="term" value="F:oxidoreductase activity"/>
    <property type="evidence" value="ECO:0007669"/>
    <property type="project" value="InterPro"/>
</dbReference>
<evidence type="ECO:0000313" key="4">
    <source>
        <dbReference type="Proteomes" id="UP000664859"/>
    </source>
</evidence>
<dbReference type="OrthoDB" id="203609at2759"/>
<organism evidence="3 4">
    <name type="scientific">Tribonema minus</name>
    <dbReference type="NCBI Taxonomy" id="303371"/>
    <lineage>
        <taxon>Eukaryota</taxon>
        <taxon>Sar</taxon>
        <taxon>Stramenopiles</taxon>
        <taxon>Ochrophyta</taxon>
        <taxon>PX clade</taxon>
        <taxon>Xanthophyceae</taxon>
        <taxon>Tribonematales</taxon>
        <taxon>Tribonemataceae</taxon>
        <taxon>Tribonema</taxon>
    </lineage>
</organism>
<comment type="caution">
    <text evidence="3">The sequence shown here is derived from an EMBL/GenBank/DDBJ whole genome shotgun (WGS) entry which is preliminary data.</text>
</comment>
<accession>A0A835YJ29</accession>
<dbReference type="PANTHER" id="PTHR10742">
    <property type="entry name" value="FLAVIN MONOAMINE OXIDASE"/>
    <property type="match status" value="1"/>
</dbReference>
<protein>
    <submittedName>
        <fullName evidence="3">Amine oxidase</fullName>
    </submittedName>
</protein>
<evidence type="ECO:0000259" key="2">
    <source>
        <dbReference type="Pfam" id="PF01593"/>
    </source>
</evidence>
<evidence type="ECO:0000256" key="1">
    <source>
        <dbReference type="SAM" id="MobiDB-lite"/>
    </source>
</evidence>
<dbReference type="EMBL" id="JAFCMP010000549">
    <property type="protein sequence ID" value="KAG5175476.1"/>
    <property type="molecule type" value="Genomic_DNA"/>
</dbReference>
<proteinExistence type="predicted"/>
<feature type="region of interest" description="Disordered" evidence="1">
    <location>
        <begin position="123"/>
        <end position="165"/>
    </location>
</feature>
<dbReference type="InterPro" id="IPR036188">
    <property type="entry name" value="FAD/NAD-bd_sf"/>
</dbReference>
<keyword evidence="4" id="KW-1185">Reference proteome</keyword>
<evidence type="ECO:0000313" key="3">
    <source>
        <dbReference type="EMBL" id="KAG5175476.1"/>
    </source>
</evidence>
<gene>
    <name evidence="3" type="ORF">JKP88DRAFT_172289</name>
</gene>
<sequence length="578" mass="62183">MGENRRVIVVGAGISGLAAARELTQRGYEVTVLEGRDRPGGRTVSVDMGGSMVDLGAAFIHGVEGNPLSAIVKEMGLTPVPFEQCTLYQSDGWPADIREDRRVERIFNDVLERCHQAAVQHLEQRGRSFSDATAASREPAPGLSNTIGSGGSRRRPASTLKPSAGATAATAAAAGAASTPSGNGAAADGAVDSRNGVHSTVAAATGAAAGVEPAQPQRILPGRLDELLAQEGKSLLSGLSKGEQQLFNWHRGNLEIACGADLSELSAVHWNQDDRYQYEGDHVMLREGYGCLVKALSKRLDIRYQAEVKVIKLDTTAVKGVQATTADGRTFDADFLVCTLPLGVLKARAVRFDPVLPQAKTDSIRALGFGCLNKVVMLFPTVFWDTMDFIGHAADTRGQWVLFADLSRMTGQAVLVAMTGGPFATSIERLSDSGILQQIMAVLKRIYHKVPEPVKVEISRWKSDRFARGSFSFIAPDATAKDYDTLSEPLCDGFGVPRVLFAGEATTRYHPSTTTGAWLSGLREAMRIDMLVRPTKHKEPFDPDCVYDCSIRFPRVPHSERSPFTGAPSPCELKLTAT</sequence>
<dbReference type="AlphaFoldDB" id="A0A835YJ29"/>
<dbReference type="InterPro" id="IPR050281">
    <property type="entry name" value="Flavin_monoamine_oxidase"/>
</dbReference>
<dbReference type="Proteomes" id="UP000664859">
    <property type="component" value="Unassembled WGS sequence"/>
</dbReference>
<feature type="domain" description="Amine oxidase" evidence="2">
    <location>
        <begin position="14"/>
        <end position="82"/>
    </location>
</feature>
<dbReference type="PRINTS" id="PR00419">
    <property type="entry name" value="ADXRDTASE"/>
</dbReference>
<dbReference type="Gene3D" id="3.50.50.60">
    <property type="entry name" value="FAD/NAD(P)-binding domain"/>
    <property type="match status" value="2"/>
</dbReference>
<feature type="domain" description="Amine oxidase" evidence="2">
    <location>
        <begin position="245"/>
        <end position="528"/>
    </location>
</feature>
<dbReference type="PANTHER" id="PTHR10742:SF373">
    <property type="entry name" value="LYSINE-SPECIFIC HISTONE DEMETHYLASE 1 HOMOLOG 2"/>
    <property type="match status" value="1"/>
</dbReference>
<name>A0A835YJ29_9STRA</name>
<dbReference type="SUPFAM" id="SSF54373">
    <property type="entry name" value="FAD-linked reductases, C-terminal domain"/>
    <property type="match status" value="1"/>
</dbReference>
<reference evidence="3" key="1">
    <citation type="submission" date="2021-02" db="EMBL/GenBank/DDBJ databases">
        <title>First Annotated Genome of the Yellow-green Alga Tribonema minus.</title>
        <authorList>
            <person name="Mahan K.M."/>
        </authorList>
    </citation>
    <scope>NUCLEOTIDE SEQUENCE</scope>
    <source>
        <strain evidence="3">UTEX B ZZ1240</strain>
    </source>
</reference>
<dbReference type="SUPFAM" id="SSF51905">
    <property type="entry name" value="FAD/NAD(P)-binding domain"/>
    <property type="match status" value="1"/>
</dbReference>
<dbReference type="Pfam" id="PF01593">
    <property type="entry name" value="Amino_oxidase"/>
    <property type="match status" value="2"/>
</dbReference>